<reference evidence="5" key="1">
    <citation type="submission" date="2021-01" db="EMBL/GenBank/DDBJ databases">
        <authorList>
            <person name="Li R."/>
            <person name="Bekaert M."/>
        </authorList>
    </citation>
    <scope>NUCLEOTIDE SEQUENCE</scope>
    <source>
        <strain evidence="5">Farmed</strain>
    </source>
</reference>
<sequence length="252" mass="26883">MPQPIKTEFAVKMSCNSCVKAVTKVLQGIDGIQSFNINLERQQVIIDSTLPAFKLKELIEKTGRQAVLTGFGITNTETHLGAAVAAIDTGNNVKGVIRMVQATPESCIIEGTIDGLTPGKNTVCIHQLGDISDGCNSCGDVYSIIESFNKTTGNIQAVDTSEDGRATFHKEIKNLKLHEIVGRSVVIHEGDLNALEKGSTVRVGCGIIARSAGIFENAKMLCACDGVSIWDERNRPIAGVGRSTIETPSAKI</sequence>
<comment type="cofactor">
    <cofactor evidence="1">
        <name>Cu(2+)</name>
        <dbReference type="ChEBI" id="CHEBI:29036"/>
    </cofactor>
</comment>
<comment type="similarity">
    <text evidence="2">In the C-terminal section; belongs to the Cu-Zn superoxide dismutase family.</text>
</comment>
<dbReference type="InterPro" id="IPR036163">
    <property type="entry name" value="HMA_dom_sf"/>
</dbReference>
<dbReference type="Pfam" id="PF00080">
    <property type="entry name" value="Sod_Cu"/>
    <property type="match status" value="1"/>
</dbReference>
<dbReference type="EMBL" id="CAHIKZ030000444">
    <property type="protein sequence ID" value="CAE1174760.1"/>
    <property type="molecule type" value="Genomic_DNA"/>
</dbReference>
<dbReference type="CDD" id="cd00371">
    <property type="entry name" value="HMA"/>
    <property type="match status" value="1"/>
</dbReference>
<dbReference type="Gene3D" id="3.30.70.100">
    <property type="match status" value="1"/>
</dbReference>
<evidence type="ECO:0000256" key="2">
    <source>
        <dbReference type="ARBA" id="ARBA00025798"/>
    </source>
</evidence>
<evidence type="ECO:0000256" key="1">
    <source>
        <dbReference type="ARBA" id="ARBA00001973"/>
    </source>
</evidence>
<dbReference type="InterPro" id="IPR001424">
    <property type="entry name" value="SOD_Cu_Zn_dom"/>
</dbReference>
<evidence type="ECO:0000313" key="5">
    <source>
        <dbReference type="EMBL" id="CAE1174760.1"/>
    </source>
</evidence>
<gene>
    <name evidence="5" type="ORF">SPHA_13253</name>
</gene>
<evidence type="ECO:0000313" key="6">
    <source>
        <dbReference type="Proteomes" id="UP000597762"/>
    </source>
</evidence>
<dbReference type="AlphaFoldDB" id="A0A812BAT0"/>
<evidence type="ECO:0000256" key="3">
    <source>
        <dbReference type="ARBA" id="ARBA00032899"/>
    </source>
</evidence>
<dbReference type="Gene3D" id="2.60.40.200">
    <property type="entry name" value="Superoxide dismutase, copper/zinc binding domain"/>
    <property type="match status" value="1"/>
</dbReference>
<comment type="caution">
    <text evidence="5">The sequence shown here is derived from an EMBL/GenBank/DDBJ whole genome shotgun (WGS) entry which is preliminary data.</text>
</comment>
<dbReference type="GO" id="GO:0006801">
    <property type="term" value="P:superoxide metabolic process"/>
    <property type="evidence" value="ECO:0007669"/>
    <property type="project" value="InterPro"/>
</dbReference>
<dbReference type="PANTHER" id="PTHR10003">
    <property type="entry name" value="SUPEROXIDE DISMUTASE CU-ZN -RELATED"/>
    <property type="match status" value="1"/>
</dbReference>
<protein>
    <recommendedName>
        <fullName evidence="3">Superoxide dismutase copper chaperone</fullName>
    </recommendedName>
</protein>
<dbReference type="OrthoDB" id="666972at2759"/>
<feature type="domain" description="HMA" evidence="4">
    <location>
        <begin position="4"/>
        <end position="67"/>
    </location>
</feature>
<evidence type="ECO:0000259" key="4">
    <source>
        <dbReference type="PROSITE" id="PS50846"/>
    </source>
</evidence>
<dbReference type="InterPro" id="IPR036423">
    <property type="entry name" value="SOD-like_Cu/Zn_dom_sf"/>
</dbReference>
<keyword evidence="6" id="KW-1185">Reference proteome</keyword>
<proteinExistence type="inferred from homology"/>
<organism evidence="5 6">
    <name type="scientific">Acanthosepion pharaonis</name>
    <name type="common">Pharaoh cuttlefish</name>
    <name type="synonym">Sepia pharaonis</name>
    <dbReference type="NCBI Taxonomy" id="158019"/>
    <lineage>
        <taxon>Eukaryota</taxon>
        <taxon>Metazoa</taxon>
        <taxon>Spiralia</taxon>
        <taxon>Lophotrochozoa</taxon>
        <taxon>Mollusca</taxon>
        <taxon>Cephalopoda</taxon>
        <taxon>Coleoidea</taxon>
        <taxon>Decapodiformes</taxon>
        <taxon>Sepiida</taxon>
        <taxon>Sepiina</taxon>
        <taxon>Sepiidae</taxon>
        <taxon>Acanthosepion</taxon>
    </lineage>
</organism>
<dbReference type="GO" id="GO:0005507">
    <property type="term" value="F:copper ion binding"/>
    <property type="evidence" value="ECO:0007669"/>
    <property type="project" value="InterPro"/>
</dbReference>
<name>A0A812BAT0_ACAPH</name>
<dbReference type="Pfam" id="PF00403">
    <property type="entry name" value="HMA"/>
    <property type="match status" value="1"/>
</dbReference>
<dbReference type="SUPFAM" id="SSF55008">
    <property type="entry name" value="HMA, heavy metal-associated domain"/>
    <property type="match status" value="1"/>
</dbReference>
<dbReference type="InterPro" id="IPR006121">
    <property type="entry name" value="HMA_dom"/>
</dbReference>
<dbReference type="SUPFAM" id="SSF49329">
    <property type="entry name" value="Cu,Zn superoxide dismutase-like"/>
    <property type="match status" value="1"/>
</dbReference>
<accession>A0A812BAT0</accession>
<dbReference type="Proteomes" id="UP000597762">
    <property type="component" value="Unassembled WGS sequence"/>
</dbReference>
<dbReference type="InterPro" id="IPR024134">
    <property type="entry name" value="SOD_Cu/Zn_/chaperone"/>
</dbReference>
<dbReference type="PROSITE" id="PS50846">
    <property type="entry name" value="HMA_2"/>
    <property type="match status" value="1"/>
</dbReference>